<dbReference type="AlphaFoldDB" id="A0AAN6WBW0"/>
<dbReference type="EMBL" id="MU866155">
    <property type="protein sequence ID" value="KAK4177762.1"/>
    <property type="molecule type" value="Genomic_DNA"/>
</dbReference>
<reference evidence="1" key="1">
    <citation type="journal article" date="2023" name="Mol. Phylogenet. Evol.">
        <title>Genome-scale phylogeny and comparative genomics of the fungal order Sordariales.</title>
        <authorList>
            <person name="Hensen N."/>
            <person name="Bonometti L."/>
            <person name="Westerberg I."/>
            <person name="Brannstrom I.O."/>
            <person name="Guillou S."/>
            <person name="Cros-Aarteil S."/>
            <person name="Calhoun S."/>
            <person name="Haridas S."/>
            <person name="Kuo A."/>
            <person name="Mondo S."/>
            <person name="Pangilinan J."/>
            <person name="Riley R."/>
            <person name="LaButti K."/>
            <person name="Andreopoulos B."/>
            <person name="Lipzen A."/>
            <person name="Chen C."/>
            <person name="Yan M."/>
            <person name="Daum C."/>
            <person name="Ng V."/>
            <person name="Clum A."/>
            <person name="Steindorff A."/>
            <person name="Ohm R.A."/>
            <person name="Martin F."/>
            <person name="Silar P."/>
            <person name="Natvig D.O."/>
            <person name="Lalanne C."/>
            <person name="Gautier V."/>
            <person name="Ament-Velasquez S.L."/>
            <person name="Kruys A."/>
            <person name="Hutchinson M.I."/>
            <person name="Powell A.J."/>
            <person name="Barry K."/>
            <person name="Miller A.N."/>
            <person name="Grigoriev I.V."/>
            <person name="Debuchy R."/>
            <person name="Gladieux P."/>
            <person name="Hiltunen Thoren M."/>
            <person name="Johannesson H."/>
        </authorList>
    </citation>
    <scope>NUCLEOTIDE SEQUENCE</scope>
    <source>
        <strain evidence="1">CBS 892.96</strain>
    </source>
</reference>
<dbReference type="Proteomes" id="UP001302321">
    <property type="component" value="Unassembled WGS sequence"/>
</dbReference>
<evidence type="ECO:0000313" key="1">
    <source>
        <dbReference type="EMBL" id="KAK4177762.1"/>
    </source>
</evidence>
<organism evidence="1 2">
    <name type="scientific">Triangularia setosa</name>
    <dbReference type="NCBI Taxonomy" id="2587417"/>
    <lineage>
        <taxon>Eukaryota</taxon>
        <taxon>Fungi</taxon>
        <taxon>Dikarya</taxon>
        <taxon>Ascomycota</taxon>
        <taxon>Pezizomycotina</taxon>
        <taxon>Sordariomycetes</taxon>
        <taxon>Sordariomycetidae</taxon>
        <taxon>Sordariales</taxon>
        <taxon>Podosporaceae</taxon>
        <taxon>Triangularia</taxon>
    </lineage>
</organism>
<gene>
    <name evidence="1" type="ORF">QBC36DRAFT_370742</name>
</gene>
<accession>A0AAN6WBW0</accession>
<proteinExistence type="predicted"/>
<protein>
    <submittedName>
        <fullName evidence="1">Uncharacterized protein</fullName>
    </submittedName>
</protein>
<evidence type="ECO:0000313" key="2">
    <source>
        <dbReference type="Proteomes" id="UP001302321"/>
    </source>
</evidence>
<keyword evidence="2" id="KW-1185">Reference proteome</keyword>
<sequence length="191" mass="21836">MEYLKSVYLQDMLELQDMSARQQQYMLDQPSDNPVGSAELWRWGTIIHCPPRKLKGLTKAGPFHTSFGKTAVCQLKICLVCHSLCLDYKDDEYEDDKDRIGHITSDPYQMPSSNEDFEGNPPSQYKTLQILVVAHQKEHLEKTEGMSGVRQNYEATFGLLVASELTTGGRQQRIGFYKGKVTVFFIFKMGR</sequence>
<reference evidence="1" key="2">
    <citation type="submission" date="2023-05" db="EMBL/GenBank/DDBJ databases">
        <authorList>
            <consortium name="Lawrence Berkeley National Laboratory"/>
            <person name="Steindorff A."/>
            <person name="Hensen N."/>
            <person name="Bonometti L."/>
            <person name="Westerberg I."/>
            <person name="Brannstrom I.O."/>
            <person name="Guillou S."/>
            <person name="Cros-Aarteil S."/>
            <person name="Calhoun S."/>
            <person name="Haridas S."/>
            <person name="Kuo A."/>
            <person name="Mondo S."/>
            <person name="Pangilinan J."/>
            <person name="Riley R."/>
            <person name="Labutti K."/>
            <person name="Andreopoulos B."/>
            <person name="Lipzen A."/>
            <person name="Chen C."/>
            <person name="Yanf M."/>
            <person name="Daum C."/>
            <person name="Ng V."/>
            <person name="Clum A."/>
            <person name="Ohm R."/>
            <person name="Martin F."/>
            <person name="Silar P."/>
            <person name="Natvig D."/>
            <person name="Lalanne C."/>
            <person name="Gautier V."/>
            <person name="Ament-Velasquez S.L."/>
            <person name="Kruys A."/>
            <person name="Hutchinson M.I."/>
            <person name="Powell A.J."/>
            <person name="Barry K."/>
            <person name="Miller A.N."/>
            <person name="Grigoriev I.V."/>
            <person name="Debuchy R."/>
            <person name="Gladieux P."/>
            <person name="Thoren M.H."/>
            <person name="Johannesson H."/>
        </authorList>
    </citation>
    <scope>NUCLEOTIDE SEQUENCE</scope>
    <source>
        <strain evidence="1">CBS 892.96</strain>
    </source>
</reference>
<comment type="caution">
    <text evidence="1">The sequence shown here is derived from an EMBL/GenBank/DDBJ whole genome shotgun (WGS) entry which is preliminary data.</text>
</comment>
<name>A0AAN6WBW0_9PEZI</name>